<dbReference type="RefSeq" id="XP_013754482.1">
    <property type="nucleotide sequence ID" value="XM_013899028.1"/>
</dbReference>
<dbReference type="EMBL" id="GL349481">
    <property type="protein sequence ID" value="KNC53447.1"/>
    <property type="molecule type" value="Genomic_DNA"/>
</dbReference>
<proteinExistence type="predicted"/>
<dbReference type="GeneID" id="25567529"/>
<feature type="transmembrane region" description="Helical" evidence="1">
    <location>
        <begin position="27"/>
        <end position="49"/>
    </location>
</feature>
<gene>
    <name evidence="2" type="ORF">AMSG_08954</name>
</gene>
<name>A0A0L0DMA9_THETB</name>
<sequence>MIAKDGRVTCGVSLEVMDARLERMERLLKVAVLGVVGLALLLCLVGHRLHVAKTEAEMLVAEARAEVMAFKAQFTRSALHDGAKSLMKDLMGEALATLTGEVSLLPSDPIGVIVDNIVRYDYSQLVVKAHNITSAYQKTQRYANQFDEVYNTISLLASIFEKAAEVEWLKTAPVTDKSIKAESGDIALNIKFPLFDYLVDSFDPVTLASLGADCVELADRTTRNIDWSGAYPTQGYYPPDGYTSWDANNGIRMVIRDYIHPICSSLAALDTLLAEMEG</sequence>
<keyword evidence="1" id="KW-0812">Transmembrane</keyword>
<dbReference type="Proteomes" id="UP000054408">
    <property type="component" value="Unassembled WGS sequence"/>
</dbReference>
<accession>A0A0L0DMA9</accession>
<reference evidence="2 3" key="1">
    <citation type="submission" date="2010-05" db="EMBL/GenBank/DDBJ databases">
        <title>The Genome Sequence of Thecamonas trahens ATCC 50062.</title>
        <authorList>
            <consortium name="The Broad Institute Genome Sequencing Platform"/>
            <person name="Russ C."/>
            <person name="Cuomo C."/>
            <person name="Shea T."/>
            <person name="Young S.K."/>
            <person name="Zeng Q."/>
            <person name="Koehrsen M."/>
            <person name="Haas B."/>
            <person name="Borodovsky M."/>
            <person name="Guigo R."/>
            <person name="Alvarado L."/>
            <person name="Berlin A."/>
            <person name="Bochicchio J."/>
            <person name="Borenstein D."/>
            <person name="Chapman S."/>
            <person name="Chen Z."/>
            <person name="Freedman E."/>
            <person name="Gellesch M."/>
            <person name="Goldberg J."/>
            <person name="Griggs A."/>
            <person name="Gujja S."/>
            <person name="Heilman E."/>
            <person name="Heiman D."/>
            <person name="Hepburn T."/>
            <person name="Howarth C."/>
            <person name="Jen D."/>
            <person name="Larson L."/>
            <person name="Mehta T."/>
            <person name="Park D."/>
            <person name="Pearson M."/>
            <person name="Roberts A."/>
            <person name="Saif S."/>
            <person name="Shenoy N."/>
            <person name="Sisk P."/>
            <person name="Stolte C."/>
            <person name="Sykes S."/>
            <person name="Thomson T."/>
            <person name="Walk T."/>
            <person name="White J."/>
            <person name="Yandava C."/>
            <person name="Burger G."/>
            <person name="Gray M.W."/>
            <person name="Holland P.W.H."/>
            <person name="King N."/>
            <person name="Lang F.B.F."/>
            <person name="Roger A.J."/>
            <person name="Ruiz-Trillo I."/>
            <person name="Lander E."/>
            <person name="Nusbaum C."/>
        </authorList>
    </citation>
    <scope>NUCLEOTIDE SEQUENCE [LARGE SCALE GENOMIC DNA]</scope>
    <source>
        <strain evidence="2 3">ATCC 50062</strain>
    </source>
</reference>
<protein>
    <submittedName>
        <fullName evidence="2">Uncharacterized protein</fullName>
    </submittedName>
</protein>
<dbReference type="AlphaFoldDB" id="A0A0L0DMA9"/>
<keyword evidence="1" id="KW-0472">Membrane</keyword>
<evidence type="ECO:0000313" key="2">
    <source>
        <dbReference type="EMBL" id="KNC53447.1"/>
    </source>
</evidence>
<organism evidence="2 3">
    <name type="scientific">Thecamonas trahens ATCC 50062</name>
    <dbReference type="NCBI Taxonomy" id="461836"/>
    <lineage>
        <taxon>Eukaryota</taxon>
        <taxon>Apusozoa</taxon>
        <taxon>Apusomonadida</taxon>
        <taxon>Apusomonadidae</taxon>
        <taxon>Thecamonas</taxon>
    </lineage>
</organism>
<keyword evidence="1" id="KW-1133">Transmembrane helix</keyword>
<evidence type="ECO:0000313" key="3">
    <source>
        <dbReference type="Proteomes" id="UP000054408"/>
    </source>
</evidence>
<evidence type="ECO:0000256" key="1">
    <source>
        <dbReference type="SAM" id="Phobius"/>
    </source>
</evidence>
<keyword evidence="3" id="KW-1185">Reference proteome</keyword>